<keyword evidence="3" id="KW-1185">Reference proteome</keyword>
<evidence type="ECO:0000313" key="2">
    <source>
        <dbReference type="EMBL" id="CAF4773000.1"/>
    </source>
</evidence>
<accession>A0A821MNC4</accession>
<name>A0A821MNC4_9NEOP</name>
<gene>
    <name evidence="2" type="ORF">PMACD_LOCUS1930</name>
</gene>
<proteinExistence type="predicted"/>
<organism evidence="2 3">
    <name type="scientific">Pieris macdunnoughi</name>
    <dbReference type="NCBI Taxonomy" id="345717"/>
    <lineage>
        <taxon>Eukaryota</taxon>
        <taxon>Metazoa</taxon>
        <taxon>Ecdysozoa</taxon>
        <taxon>Arthropoda</taxon>
        <taxon>Hexapoda</taxon>
        <taxon>Insecta</taxon>
        <taxon>Pterygota</taxon>
        <taxon>Neoptera</taxon>
        <taxon>Endopterygota</taxon>
        <taxon>Lepidoptera</taxon>
        <taxon>Glossata</taxon>
        <taxon>Ditrysia</taxon>
        <taxon>Papilionoidea</taxon>
        <taxon>Pieridae</taxon>
        <taxon>Pierinae</taxon>
        <taxon>Pieris</taxon>
    </lineage>
</organism>
<feature type="compositionally biased region" description="Basic and acidic residues" evidence="1">
    <location>
        <begin position="31"/>
        <end position="41"/>
    </location>
</feature>
<comment type="caution">
    <text evidence="2">The sequence shown here is derived from an EMBL/GenBank/DDBJ whole genome shotgun (WGS) entry which is preliminary data.</text>
</comment>
<dbReference type="OrthoDB" id="6914056at2759"/>
<dbReference type="Proteomes" id="UP000663880">
    <property type="component" value="Unassembled WGS sequence"/>
</dbReference>
<dbReference type="EMBL" id="CAJOBZ010000003">
    <property type="protein sequence ID" value="CAF4773000.1"/>
    <property type="molecule type" value="Genomic_DNA"/>
</dbReference>
<evidence type="ECO:0000313" key="3">
    <source>
        <dbReference type="Proteomes" id="UP000663880"/>
    </source>
</evidence>
<protein>
    <submittedName>
        <fullName evidence="2">Uncharacterized protein</fullName>
    </submittedName>
</protein>
<feature type="region of interest" description="Disordered" evidence="1">
    <location>
        <begin position="30"/>
        <end position="62"/>
    </location>
</feature>
<dbReference type="AlphaFoldDB" id="A0A821MNC4"/>
<reference evidence="2" key="1">
    <citation type="submission" date="2021-02" db="EMBL/GenBank/DDBJ databases">
        <authorList>
            <person name="Steward A R."/>
        </authorList>
    </citation>
    <scope>NUCLEOTIDE SEQUENCE</scope>
</reference>
<evidence type="ECO:0000256" key="1">
    <source>
        <dbReference type="SAM" id="MobiDB-lite"/>
    </source>
</evidence>
<sequence length="180" mass="19991">MSARRGHSILNKNKIHNRTHRILALVPVEHAPSDTSDKSENNSDNELLPPTPSPVSSSAPSINSSLERLDINSSPEPVHAQNADEQPLEPLDLYHSEALQLTPVLQEICPNTPSREPNYDNIPSLSSIISVPSEMHIPTPRTSYTRKTRAKKQIAPAAKKISKFSLSYKRKKKAFFVTVL</sequence>